<evidence type="ECO:0000313" key="5">
    <source>
        <dbReference type="EMBL" id="ABV34431.1"/>
    </source>
</evidence>
<dbReference type="GO" id="GO:0016491">
    <property type="term" value="F:oxidoreductase activity"/>
    <property type="evidence" value="ECO:0007669"/>
    <property type="project" value="UniProtKB-KW"/>
</dbReference>
<protein>
    <submittedName>
        <fullName evidence="5">Oxidoreductase domain protein</fullName>
    </submittedName>
</protein>
<feature type="domain" description="Gfo/Idh/MocA-like oxidoreductase C-terminal" evidence="4">
    <location>
        <begin position="313"/>
        <end position="392"/>
    </location>
</feature>
<gene>
    <name evidence="5" type="ordered locus">Tlet_1877</name>
</gene>
<organism evidence="5 6">
    <name type="scientific">Pseudothermotoga lettingae (strain ATCC BAA-301 / DSM 14385 / NBRC 107922 / TMO)</name>
    <name type="common">Thermotoga lettingae</name>
    <dbReference type="NCBI Taxonomy" id="416591"/>
    <lineage>
        <taxon>Bacteria</taxon>
        <taxon>Thermotogati</taxon>
        <taxon>Thermotogota</taxon>
        <taxon>Thermotogae</taxon>
        <taxon>Thermotogales</taxon>
        <taxon>Thermotogaceae</taxon>
        <taxon>Pseudothermotoga</taxon>
    </lineage>
</organism>
<reference evidence="5 6" key="1">
    <citation type="submission" date="2007-08" db="EMBL/GenBank/DDBJ databases">
        <title>Complete sequence of Thermotoga lettingae TMO.</title>
        <authorList>
            <consortium name="US DOE Joint Genome Institute"/>
            <person name="Copeland A."/>
            <person name="Lucas S."/>
            <person name="Lapidus A."/>
            <person name="Barry K."/>
            <person name="Glavina del Rio T."/>
            <person name="Dalin E."/>
            <person name="Tice H."/>
            <person name="Pitluck S."/>
            <person name="Foster B."/>
            <person name="Bruce D."/>
            <person name="Schmutz J."/>
            <person name="Larimer F."/>
            <person name="Land M."/>
            <person name="Hauser L."/>
            <person name="Kyrpides N."/>
            <person name="Mikhailova N."/>
            <person name="Nelson K."/>
            <person name="Gogarten J.P."/>
            <person name="Noll K."/>
            <person name="Richardson P."/>
        </authorList>
    </citation>
    <scope>NUCLEOTIDE SEQUENCE [LARGE SCALE GENOMIC DNA]</scope>
    <source>
        <strain evidence="6">ATCC BAA-301 / DSM 14385 / NBRC 107922 / TMO</strain>
    </source>
</reference>
<evidence type="ECO:0000313" key="6">
    <source>
        <dbReference type="Proteomes" id="UP000002016"/>
    </source>
</evidence>
<dbReference type="Proteomes" id="UP000002016">
    <property type="component" value="Chromosome"/>
</dbReference>
<dbReference type="InterPro" id="IPR036291">
    <property type="entry name" value="NAD(P)-bd_dom_sf"/>
</dbReference>
<dbReference type="GO" id="GO:0000166">
    <property type="term" value="F:nucleotide binding"/>
    <property type="evidence" value="ECO:0007669"/>
    <property type="project" value="InterPro"/>
</dbReference>
<dbReference type="STRING" id="416591.Tlet_1877"/>
<comment type="similarity">
    <text evidence="1">Belongs to the Gfo/Idh/MocA family.</text>
</comment>
<keyword evidence="6" id="KW-1185">Reference proteome</keyword>
<dbReference type="SUPFAM" id="SSF51735">
    <property type="entry name" value="NAD(P)-binding Rossmann-fold domains"/>
    <property type="match status" value="1"/>
</dbReference>
<reference evidence="5 6" key="2">
    <citation type="journal article" date="2009" name="Proc. Natl. Acad. Sci. U.S.A.">
        <title>On the chimeric nature, thermophilic origin, and phylogenetic placement of the Thermotogales.</title>
        <authorList>
            <person name="Zhaxybayeva O."/>
            <person name="Swithers K.S."/>
            <person name="Lapierre P."/>
            <person name="Fournier G.P."/>
            <person name="Bickhart D.M."/>
            <person name="DeBoy R.T."/>
            <person name="Nelson K.E."/>
            <person name="Nesbo C.L."/>
            <person name="Doolittle W.F."/>
            <person name="Gogarten J.P."/>
            <person name="Noll K.M."/>
        </authorList>
    </citation>
    <scope>NUCLEOTIDE SEQUENCE [LARGE SCALE GENOMIC DNA]</scope>
    <source>
        <strain evidence="6">ATCC BAA-301 / DSM 14385 / NBRC 107922 / TMO</strain>
    </source>
</reference>
<evidence type="ECO:0000256" key="2">
    <source>
        <dbReference type="ARBA" id="ARBA00023002"/>
    </source>
</evidence>
<dbReference type="Pfam" id="PF01408">
    <property type="entry name" value="GFO_IDH_MocA"/>
    <property type="match status" value="1"/>
</dbReference>
<keyword evidence="2" id="KW-0560">Oxidoreductase</keyword>
<evidence type="ECO:0000256" key="1">
    <source>
        <dbReference type="ARBA" id="ARBA00010928"/>
    </source>
</evidence>
<sequence>MSKIRVGIAGAGFVSHIHMAAYEENKNLFEVVGVCALHPENAEKFVKRYGLKKIYKDYYELCKDNEVDVIDICVPTNVHEQIISACAEQGKHIICEKPLTGYFGEDMPDVEKVGEIDKEHMYRQVIKKIAGIENALKSSNIKFMYAENFVYAPAITKAKKLLSASKAPVLELRAEESHSGSHASYSRRWKTAGGGSLLRMGSHPIGAILHLKHFEGKLRYGKPVKAKTVFAETGNLTKIESVKNFDKPFMVTDWYDVEDWSCSIVDFEDGSKAIVISNDISLGGVKNFVQINTANGMIYCNITPNNMMIAYTPSEDAWKNEYIAEKIETKSGWTFPSPDEDWVRGYPQEMRDFALAILGEKEPESDFELAKETVKVIYAAYLSAEKGKRIEL</sequence>
<dbReference type="RefSeq" id="WP_012003907.1">
    <property type="nucleotide sequence ID" value="NC_009828.1"/>
</dbReference>
<dbReference type="eggNOG" id="COG0673">
    <property type="taxonomic scope" value="Bacteria"/>
</dbReference>
<dbReference type="PANTHER" id="PTHR42840">
    <property type="entry name" value="NAD(P)-BINDING ROSSMANN-FOLD SUPERFAMILY PROTEIN-RELATED"/>
    <property type="match status" value="1"/>
</dbReference>
<evidence type="ECO:0000259" key="3">
    <source>
        <dbReference type="Pfam" id="PF01408"/>
    </source>
</evidence>
<feature type="domain" description="Gfo/Idh/MocA-like oxidoreductase N-terminal" evidence="3">
    <location>
        <begin position="4"/>
        <end position="100"/>
    </location>
</feature>
<dbReference type="PANTHER" id="PTHR42840:SF3">
    <property type="entry name" value="BINDING ROSSMANN FOLD OXIDOREDUCTASE, PUTATIVE (AFU_ORTHOLOGUE AFUA_2G10240)-RELATED"/>
    <property type="match status" value="1"/>
</dbReference>
<dbReference type="Pfam" id="PF02894">
    <property type="entry name" value="GFO_IDH_MocA_C"/>
    <property type="match status" value="1"/>
</dbReference>
<dbReference type="HOGENOM" id="CLU_023194_5_0_0"/>
<dbReference type="InterPro" id="IPR000683">
    <property type="entry name" value="Gfo/Idh/MocA-like_OxRdtase_N"/>
</dbReference>
<dbReference type="SUPFAM" id="SSF55347">
    <property type="entry name" value="Glyceraldehyde-3-phosphate dehydrogenase-like, C-terminal domain"/>
    <property type="match status" value="1"/>
</dbReference>
<evidence type="ECO:0000259" key="4">
    <source>
        <dbReference type="Pfam" id="PF02894"/>
    </source>
</evidence>
<dbReference type="Gene3D" id="3.30.360.10">
    <property type="entry name" value="Dihydrodipicolinate Reductase, domain 2"/>
    <property type="match status" value="1"/>
</dbReference>
<name>A8F8E7_PSELT</name>
<dbReference type="InterPro" id="IPR004104">
    <property type="entry name" value="Gfo/Idh/MocA-like_OxRdtase_C"/>
</dbReference>
<dbReference type="OrthoDB" id="40945at2"/>
<accession>A8F8E7</accession>
<proteinExistence type="inferred from homology"/>
<dbReference type="Gene3D" id="3.40.50.720">
    <property type="entry name" value="NAD(P)-binding Rossmann-like Domain"/>
    <property type="match status" value="1"/>
</dbReference>
<dbReference type="EMBL" id="CP000812">
    <property type="protein sequence ID" value="ABV34431.1"/>
    <property type="molecule type" value="Genomic_DNA"/>
</dbReference>
<dbReference type="AlphaFoldDB" id="A8F8E7"/>
<dbReference type="KEGG" id="tle:Tlet_1877"/>